<gene>
    <name evidence="2" type="ORF">GCM10025875_35180</name>
    <name evidence="3" type="ORF">GCM10025875_36130</name>
</gene>
<feature type="region of interest" description="Disordered" evidence="1">
    <location>
        <begin position="1"/>
        <end position="21"/>
    </location>
</feature>
<organism evidence="2 4">
    <name type="scientific">Litorihabitans aurantiacus</name>
    <dbReference type="NCBI Taxonomy" id="1930061"/>
    <lineage>
        <taxon>Bacteria</taxon>
        <taxon>Bacillati</taxon>
        <taxon>Actinomycetota</taxon>
        <taxon>Actinomycetes</taxon>
        <taxon>Micrococcales</taxon>
        <taxon>Beutenbergiaceae</taxon>
        <taxon>Litorihabitans</taxon>
    </lineage>
</organism>
<comment type="caution">
    <text evidence="2">The sequence shown here is derived from an EMBL/GenBank/DDBJ whole genome shotgun (WGS) entry which is preliminary data.</text>
</comment>
<evidence type="ECO:0000313" key="4">
    <source>
        <dbReference type="Proteomes" id="UP001157161"/>
    </source>
</evidence>
<reference evidence="2" key="2">
    <citation type="submission" date="2023-02" db="EMBL/GenBank/DDBJ databases">
        <authorList>
            <person name="Sun Q."/>
            <person name="Mori K."/>
        </authorList>
    </citation>
    <scope>NUCLEOTIDE SEQUENCE</scope>
    <source>
        <strain evidence="2">NBRC 112290</strain>
    </source>
</reference>
<proteinExistence type="predicted"/>
<accession>A0AA37XH84</accession>
<sequence>MNTALARNSDPTTSHLAGDKVDVTTHRGQVLAILTQGGALTHEELVAAHQRRQREHGWKPASPQSIRSRCSELERAGEVERVADRLGRSSMGNAAHYWKAVAR</sequence>
<feature type="compositionally biased region" description="Polar residues" evidence="1">
    <location>
        <begin position="1"/>
        <end position="15"/>
    </location>
</feature>
<evidence type="ECO:0000313" key="2">
    <source>
        <dbReference type="EMBL" id="GMA33526.1"/>
    </source>
</evidence>
<keyword evidence="4" id="KW-1185">Reference proteome</keyword>
<reference evidence="2" key="1">
    <citation type="journal article" date="2014" name="Int. J. Syst. Evol. Microbiol.">
        <title>Complete genome sequence of Corynebacterium casei LMG S-19264T (=DSM 44701T), isolated from a smear-ripened cheese.</title>
        <authorList>
            <consortium name="US DOE Joint Genome Institute (JGI-PGF)"/>
            <person name="Walter F."/>
            <person name="Albersmeier A."/>
            <person name="Kalinowski J."/>
            <person name="Ruckert C."/>
        </authorList>
    </citation>
    <scope>NUCLEOTIDE SEQUENCE</scope>
    <source>
        <strain evidence="2">NBRC 112290</strain>
    </source>
</reference>
<dbReference type="AlphaFoldDB" id="A0AA37XH84"/>
<dbReference type="EMBL" id="BSUM01000001">
    <property type="protein sequence ID" value="GMA33526.1"/>
    <property type="molecule type" value="Genomic_DNA"/>
</dbReference>
<protein>
    <submittedName>
        <fullName evidence="2">Uncharacterized protein</fullName>
    </submittedName>
</protein>
<dbReference type="EMBL" id="BSUM01000002">
    <property type="protein sequence ID" value="GMA33621.1"/>
    <property type="molecule type" value="Genomic_DNA"/>
</dbReference>
<feature type="region of interest" description="Disordered" evidence="1">
    <location>
        <begin position="48"/>
        <end position="67"/>
    </location>
</feature>
<evidence type="ECO:0000313" key="3">
    <source>
        <dbReference type="EMBL" id="GMA33621.1"/>
    </source>
</evidence>
<dbReference type="RefSeq" id="WP_284252393.1">
    <property type="nucleotide sequence ID" value="NZ_BSUM01000001.1"/>
</dbReference>
<evidence type="ECO:0000256" key="1">
    <source>
        <dbReference type="SAM" id="MobiDB-lite"/>
    </source>
</evidence>
<dbReference type="Proteomes" id="UP001157161">
    <property type="component" value="Unassembled WGS sequence"/>
</dbReference>
<name>A0AA37XH84_9MICO</name>